<keyword evidence="3" id="KW-0479">Metal-binding</keyword>
<dbReference type="InterPro" id="IPR017941">
    <property type="entry name" value="Rieske_2Fe-2S"/>
</dbReference>
<dbReference type="GO" id="GO:0051537">
    <property type="term" value="F:2 iron, 2 sulfur cluster binding"/>
    <property type="evidence" value="ECO:0007669"/>
    <property type="project" value="UniProtKB-KW"/>
</dbReference>
<evidence type="ECO:0000256" key="1">
    <source>
        <dbReference type="ARBA" id="ARBA00008751"/>
    </source>
</evidence>
<dbReference type="EMBL" id="CP048711">
    <property type="protein sequence ID" value="QIB64936.1"/>
    <property type="molecule type" value="Genomic_DNA"/>
</dbReference>
<keyword evidence="2" id="KW-0001">2Fe-2S</keyword>
<feature type="domain" description="Rieske" evidence="7">
    <location>
        <begin position="44"/>
        <end position="141"/>
    </location>
</feature>
<evidence type="ECO:0000256" key="3">
    <source>
        <dbReference type="ARBA" id="ARBA00022723"/>
    </source>
</evidence>
<dbReference type="PROSITE" id="PS51296">
    <property type="entry name" value="RIESKE"/>
    <property type="match status" value="1"/>
</dbReference>
<name>A0A6C0TYT6_9GAMM</name>
<dbReference type="Pfam" id="PF00355">
    <property type="entry name" value="Rieske"/>
    <property type="match status" value="1"/>
</dbReference>
<dbReference type="Proteomes" id="UP000477680">
    <property type="component" value="Chromosome"/>
</dbReference>
<evidence type="ECO:0000313" key="8">
    <source>
        <dbReference type="EMBL" id="QIB64936.1"/>
    </source>
</evidence>
<keyword evidence="4" id="KW-0560">Oxidoreductase</keyword>
<dbReference type="GO" id="GO:0046872">
    <property type="term" value="F:metal ion binding"/>
    <property type="evidence" value="ECO:0007669"/>
    <property type="project" value="UniProtKB-KW"/>
</dbReference>
<evidence type="ECO:0000256" key="4">
    <source>
        <dbReference type="ARBA" id="ARBA00023002"/>
    </source>
</evidence>
<evidence type="ECO:0000256" key="5">
    <source>
        <dbReference type="ARBA" id="ARBA00023004"/>
    </source>
</evidence>
<dbReference type="PRINTS" id="PR00090">
    <property type="entry name" value="RNGDIOXGNASE"/>
</dbReference>
<organism evidence="8 9">
    <name type="scientific">Kineobactrum salinum</name>
    <dbReference type="NCBI Taxonomy" id="2708301"/>
    <lineage>
        <taxon>Bacteria</taxon>
        <taxon>Pseudomonadati</taxon>
        <taxon>Pseudomonadota</taxon>
        <taxon>Gammaproteobacteria</taxon>
        <taxon>Cellvibrionales</taxon>
        <taxon>Halieaceae</taxon>
        <taxon>Kineobactrum</taxon>
    </lineage>
</organism>
<protein>
    <submittedName>
        <fullName evidence="8">Rieske 2Fe-2S domain-containing protein</fullName>
    </submittedName>
</protein>
<dbReference type="PANTHER" id="PTHR43756:SF1">
    <property type="entry name" value="3-PHENYLPROPIONATE_CINNAMIC ACID DIOXYGENASE SUBUNIT ALPHA"/>
    <property type="match status" value="1"/>
</dbReference>
<keyword evidence="6" id="KW-0411">Iron-sulfur</keyword>
<evidence type="ECO:0000256" key="2">
    <source>
        <dbReference type="ARBA" id="ARBA00022714"/>
    </source>
</evidence>
<evidence type="ECO:0000313" key="9">
    <source>
        <dbReference type="Proteomes" id="UP000477680"/>
    </source>
</evidence>
<comment type="similarity">
    <text evidence="1">Belongs to the bacterial ring-hydroxylating dioxygenase alpha subunit family.</text>
</comment>
<keyword evidence="9" id="KW-1185">Reference proteome</keyword>
<gene>
    <name evidence="8" type="ORF">G3T16_05550</name>
</gene>
<reference evidence="8 9" key="1">
    <citation type="submission" date="2020-02" db="EMBL/GenBank/DDBJ databases">
        <title>Genome sequencing for Kineobactrum sp. M2.</title>
        <authorList>
            <person name="Park S.-J."/>
        </authorList>
    </citation>
    <scope>NUCLEOTIDE SEQUENCE [LARGE SCALE GENOMIC DNA]</scope>
    <source>
        <strain evidence="8 9">M2</strain>
    </source>
</reference>
<sequence length="189" mass="21655">MKIPAISIDEIEGLVEPDRVHKRLYTDSDIFELEMDRVFSKAWIFVCHESQIPEPGDFCSAQVARQSVLVVRHTDDSIKALYNRCPHKGTQLTTAASGHVRVFRCMYHAWSFDTDGSLKARPLADGYDGSRLETDNEDCNLRRIACVESYRGFVFVRIHTEGPELSTWLGKARTSIDNMVDRSPREYLR</sequence>
<proteinExistence type="inferred from homology"/>
<dbReference type="KEGG" id="kim:G3T16_05550"/>
<evidence type="ECO:0000256" key="6">
    <source>
        <dbReference type="ARBA" id="ARBA00023014"/>
    </source>
</evidence>
<dbReference type="GO" id="GO:0016491">
    <property type="term" value="F:oxidoreductase activity"/>
    <property type="evidence" value="ECO:0007669"/>
    <property type="project" value="UniProtKB-KW"/>
</dbReference>
<dbReference type="PANTHER" id="PTHR43756">
    <property type="entry name" value="CHOLINE MONOOXYGENASE, CHLOROPLASTIC"/>
    <property type="match status" value="1"/>
</dbReference>
<evidence type="ECO:0000259" key="7">
    <source>
        <dbReference type="PROSITE" id="PS51296"/>
    </source>
</evidence>
<dbReference type="AlphaFoldDB" id="A0A6C0TYT6"/>
<keyword evidence="5" id="KW-0408">Iron</keyword>
<accession>A0A6C0TYT6</accession>
<dbReference type="InterPro" id="IPR001663">
    <property type="entry name" value="Rng_hydr_dOase-A"/>
</dbReference>
<dbReference type="InterPro" id="IPR036922">
    <property type="entry name" value="Rieske_2Fe-2S_sf"/>
</dbReference>
<dbReference type="Gene3D" id="2.102.10.10">
    <property type="entry name" value="Rieske [2Fe-2S] iron-sulphur domain"/>
    <property type="match status" value="1"/>
</dbReference>
<dbReference type="SUPFAM" id="SSF50022">
    <property type="entry name" value="ISP domain"/>
    <property type="match status" value="1"/>
</dbReference>
<dbReference type="RefSeq" id="WP_163494185.1">
    <property type="nucleotide sequence ID" value="NZ_CP048711.1"/>
</dbReference>